<dbReference type="OrthoDB" id="21123at2759"/>
<evidence type="ECO:0000313" key="10">
    <source>
        <dbReference type="Proteomes" id="UP001153636"/>
    </source>
</evidence>
<keyword evidence="4" id="KW-0747">Spliceosome</keyword>
<keyword evidence="7" id="KW-0539">Nucleus</keyword>
<feature type="compositionally biased region" description="Basic and acidic residues" evidence="8">
    <location>
        <begin position="266"/>
        <end position="281"/>
    </location>
</feature>
<dbReference type="GO" id="GO:0000398">
    <property type="term" value="P:mRNA splicing, via spliceosome"/>
    <property type="evidence" value="ECO:0007669"/>
    <property type="project" value="TreeGrafter"/>
</dbReference>
<keyword evidence="3" id="KW-0507">mRNA processing</keyword>
<evidence type="ECO:0000256" key="1">
    <source>
        <dbReference type="ARBA" id="ARBA00004123"/>
    </source>
</evidence>
<feature type="region of interest" description="Disordered" evidence="8">
    <location>
        <begin position="192"/>
        <end position="371"/>
    </location>
</feature>
<keyword evidence="6" id="KW-0508">mRNA splicing</keyword>
<dbReference type="EMBL" id="OV651830">
    <property type="protein sequence ID" value="CAH1104814.1"/>
    <property type="molecule type" value="Genomic_DNA"/>
</dbReference>
<feature type="region of interest" description="Disordered" evidence="8">
    <location>
        <begin position="386"/>
        <end position="465"/>
    </location>
</feature>
<gene>
    <name evidence="9" type="ORF">PSYICH_LOCUS6011</name>
</gene>
<sequence>MSNTDNDKLDWMYKGATSNVDREEYLLGKSVDKTFDQLNNEDKEKKLGLVPPKNHVEHECIPPSIRDYNKIVQQEQVDLSAKLQEDPLVAIKKQEEEARRQFLQNPIQLKKLQEAMQAQETKKKKKKKRKQHKQSDSEDDLDRQLSEKLRNLKGSSVNFPEKDKKKNNNAGHLDVILMHKFNQLKDKLSQKDLDDIMAGKSSDSDDEIPETKKQKRQRSSSNASSDDSGVIRKNVKPEKRKYSSYKEKKERRKHRDSSNDSFSGHNAERKNKKEVEKEKHKNDHKSRPSSSSNRYRDKLKNNRRRKSSSSSSGERRKQSYKETLISQSNKDEDLDKMILQKLRMLRDSKIDKPEETGVNKAKNLTEYSYDSDKDEYVLKKKSFGLVRSDGTKIPLNNPTLKPKQQLKKPEPKQAEAKKTNKRLSEKEKDELRKQMMCDAVERDKERSDNLKRHRQENRREENVEDFDKNFVHRELSKSQRNIKDVETRIKSKLNNIQRSTRHMDSNFSKRS</sequence>
<dbReference type="Proteomes" id="UP001153636">
    <property type="component" value="Chromosome 18"/>
</dbReference>
<dbReference type="InterPro" id="IPR022209">
    <property type="entry name" value="CWC25"/>
</dbReference>
<evidence type="ECO:0000256" key="8">
    <source>
        <dbReference type="SAM" id="MobiDB-lite"/>
    </source>
</evidence>
<organism evidence="9 10">
    <name type="scientific">Psylliodes chrysocephalus</name>
    <dbReference type="NCBI Taxonomy" id="3402493"/>
    <lineage>
        <taxon>Eukaryota</taxon>
        <taxon>Metazoa</taxon>
        <taxon>Ecdysozoa</taxon>
        <taxon>Arthropoda</taxon>
        <taxon>Hexapoda</taxon>
        <taxon>Insecta</taxon>
        <taxon>Pterygota</taxon>
        <taxon>Neoptera</taxon>
        <taxon>Endopterygota</taxon>
        <taxon>Coleoptera</taxon>
        <taxon>Polyphaga</taxon>
        <taxon>Cucujiformia</taxon>
        <taxon>Chrysomeloidea</taxon>
        <taxon>Chrysomelidae</taxon>
        <taxon>Galerucinae</taxon>
        <taxon>Alticini</taxon>
        <taxon>Psylliodes</taxon>
    </lineage>
</organism>
<accession>A0A9P0CTP6</accession>
<keyword evidence="5" id="KW-0175">Coiled coil</keyword>
<evidence type="ECO:0008006" key="11">
    <source>
        <dbReference type="Google" id="ProtNLM"/>
    </source>
</evidence>
<feature type="compositionally biased region" description="Basic and acidic residues" evidence="8">
    <location>
        <begin position="235"/>
        <end position="248"/>
    </location>
</feature>
<name>A0A9P0CTP6_9CUCU</name>
<comment type="similarity">
    <text evidence="2">Belongs to the CWC25 family.</text>
</comment>
<evidence type="ECO:0000256" key="2">
    <source>
        <dbReference type="ARBA" id="ARBA00006695"/>
    </source>
</evidence>
<evidence type="ECO:0000313" key="9">
    <source>
        <dbReference type="EMBL" id="CAH1104814.1"/>
    </source>
</evidence>
<feature type="region of interest" description="Disordered" evidence="8">
    <location>
        <begin position="492"/>
        <end position="511"/>
    </location>
</feature>
<dbReference type="InterPro" id="IPR051376">
    <property type="entry name" value="CWC25_splicing_factor"/>
</dbReference>
<feature type="region of interest" description="Disordered" evidence="8">
    <location>
        <begin position="115"/>
        <end position="171"/>
    </location>
</feature>
<reference evidence="9" key="1">
    <citation type="submission" date="2022-01" db="EMBL/GenBank/DDBJ databases">
        <authorList>
            <person name="King R."/>
        </authorList>
    </citation>
    <scope>NUCLEOTIDE SEQUENCE</scope>
</reference>
<comment type="subcellular location">
    <subcellularLocation>
        <location evidence="1">Nucleus</location>
    </subcellularLocation>
</comment>
<evidence type="ECO:0000256" key="7">
    <source>
        <dbReference type="ARBA" id="ARBA00023242"/>
    </source>
</evidence>
<dbReference type="Pfam" id="PF12542">
    <property type="entry name" value="CWC25"/>
    <property type="match status" value="1"/>
</dbReference>
<protein>
    <recommendedName>
        <fullName evidence="11">Pre-mRNA-splicing factor CWC25-like protein</fullName>
    </recommendedName>
</protein>
<feature type="compositionally biased region" description="Basic and acidic residues" evidence="8">
    <location>
        <begin position="407"/>
        <end position="450"/>
    </location>
</feature>
<proteinExistence type="inferred from homology"/>
<evidence type="ECO:0000256" key="6">
    <source>
        <dbReference type="ARBA" id="ARBA00023187"/>
    </source>
</evidence>
<evidence type="ECO:0000256" key="5">
    <source>
        <dbReference type="ARBA" id="ARBA00023054"/>
    </source>
</evidence>
<feature type="compositionally biased region" description="Low complexity" evidence="8">
    <location>
        <begin position="219"/>
        <end position="228"/>
    </location>
</feature>
<evidence type="ECO:0000256" key="4">
    <source>
        <dbReference type="ARBA" id="ARBA00022728"/>
    </source>
</evidence>
<feature type="compositionally biased region" description="Basic residues" evidence="8">
    <location>
        <begin position="122"/>
        <end position="132"/>
    </location>
</feature>
<dbReference type="GO" id="GO:0005684">
    <property type="term" value="C:U2-type spliceosomal complex"/>
    <property type="evidence" value="ECO:0007669"/>
    <property type="project" value="TreeGrafter"/>
</dbReference>
<keyword evidence="10" id="KW-1185">Reference proteome</keyword>
<evidence type="ECO:0000256" key="3">
    <source>
        <dbReference type="ARBA" id="ARBA00022664"/>
    </source>
</evidence>
<dbReference type="PANTHER" id="PTHR16196">
    <property type="entry name" value="CELL CYCLE CONTROL PROTEIN CWF25"/>
    <property type="match status" value="1"/>
</dbReference>
<dbReference type="AlphaFoldDB" id="A0A9P0CTP6"/>
<dbReference type="PANTHER" id="PTHR16196:SF0">
    <property type="entry name" value="PRE-MRNA-SPLICING FACTOR CWC25 HOMOLOG"/>
    <property type="match status" value="1"/>
</dbReference>
<feature type="compositionally biased region" description="Basic and acidic residues" evidence="8">
    <location>
        <begin position="329"/>
        <end position="357"/>
    </location>
</feature>